<proteinExistence type="predicted"/>
<dbReference type="SUPFAM" id="SSF52058">
    <property type="entry name" value="L domain-like"/>
    <property type="match status" value="1"/>
</dbReference>
<sequence>MRVASDPTEAFLATLQFTNDSLTEVFRDLHAILKSRATLSYPLKDIEIIELAWADGPNREFHLHFFPNGELEVLFASNWRSESGQFRIGFLPNSVQILNILDCHQEYPLHTRHLPRNAEDVRLRTNRLFGSLDLQHLPSRLVYFDVVDNEFSGNIFFGNLPDTLKVIDLKYNIFLRRTVFYGKLPSGIKEINVSHTPIKRAKPIRQEWEVDEKLIFKF</sequence>
<evidence type="ECO:0000313" key="1">
    <source>
        <dbReference type="EMBL" id="CAE2295964.1"/>
    </source>
</evidence>
<protein>
    <recommendedName>
        <fullName evidence="2">Non-specific serine/threonine protein kinase</fullName>
    </recommendedName>
</protein>
<evidence type="ECO:0008006" key="2">
    <source>
        <dbReference type="Google" id="ProtNLM"/>
    </source>
</evidence>
<dbReference type="Gene3D" id="3.80.10.10">
    <property type="entry name" value="Ribonuclease Inhibitor"/>
    <property type="match status" value="1"/>
</dbReference>
<name>A0A7S4KIC2_9EUKA</name>
<dbReference type="AlphaFoldDB" id="A0A7S4KIC2"/>
<accession>A0A7S4KIC2</accession>
<reference evidence="1" key="1">
    <citation type="submission" date="2021-01" db="EMBL/GenBank/DDBJ databases">
        <authorList>
            <person name="Corre E."/>
            <person name="Pelletier E."/>
            <person name="Niang G."/>
            <person name="Scheremetjew M."/>
            <person name="Finn R."/>
            <person name="Kale V."/>
            <person name="Holt S."/>
            <person name="Cochrane G."/>
            <person name="Meng A."/>
            <person name="Brown T."/>
            <person name="Cohen L."/>
        </authorList>
    </citation>
    <scope>NUCLEOTIDE SEQUENCE</scope>
    <source>
        <strain evidence="1">SoJaBio B1-5/56/2</strain>
    </source>
</reference>
<gene>
    <name evidence="1" type="ORF">NAES01612_LOCUS7203</name>
</gene>
<dbReference type="EMBL" id="HBKR01010846">
    <property type="protein sequence ID" value="CAE2295964.1"/>
    <property type="molecule type" value="Transcribed_RNA"/>
</dbReference>
<organism evidence="1">
    <name type="scientific">Paramoeba aestuarina</name>
    <dbReference type="NCBI Taxonomy" id="180227"/>
    <lineage>
        <taxon>Eukaryota</taxon>
        <taxon>Amoebozoa</taxon>
        <taxon>Discosea</taxon>
        <taxon>Flabellinia</taxon>
        <taxon>Dactylopodida</taxon>
        <taxon>Paramoebidae</taxon>
        <taxon>Paramoeba</taxon>
    </lineage>
</organism>
<dbReference type="InterPro" id="IPR032675">
    <property type="entry name" value="LRR_dom_sf"/>
</dbReference>